<feature type="compositionally biased region" description="Basic and acidic residues" evidence="1">
    <location>
        <begin position="10"/>
        <end position="53"/>
    </location>
</feature>
<keyword evidence="3" id="KW-1185">Reference proteome</keyword>
<dbReference type="OrthoDB" id="4319558at2"/>
<reference evidence="2 3" key="1">
    <citation type="submission" date="2019-06" db="EMBL/GenBank/DDBJ databases">
        <title>Sequencing the genomes of 1000 actinobacteria strains.</title>
        <authorList>
            <person name="Klenk H.-P."/>
        </authorList>
    </citation>
    <scope>NUCLEOTIDE SEQUENCE [LARGE SCALE GENOMIC DNA]</scope>
    <source>
        <strain evidence="2 3">DSM 12335</strain>
    </source>
</reference>
<dbReference type="InterPro" id="IPR035172">
    <property type="entry name" value="DUF5302"/>
</dbReference>
<accession>A0A542YRC1</accession>
<dbReference type="RefSeq" id="WP_141784715.1">
    <property type="nucleotide sequence ID" value="NZ_BAAAIK010000002.1"/>
</dbReference>
<gene>
    <name evidence="2" type="ORF">FB467_1711</name>
</gene>
<organism evidence="2 3">
    <name type="scientific">Ornithinicoccus hortensis</name>
    <dbReference type="NCBI Taxonomy" id="82346"/>
    <lineage>
        <taxon>Bacteria</taxon>
        <taxon>Bacillati</taxon>
        <taxon>Actinomycetota</taxon>
        <taxon>Actinomycetes</taxon>
        <taxon>Micrococcales</taxon>
        <taxon>Intrasporangiaceae</taxon>
        <taxon>Ornithinicoccus</taxon>
    </lineage>
</organism>
<evidence type="ECO:0000313" key="2">
    <source>
        <dbReference type="EMBL" id="TQL50598.1"/>
    </source>
</evidence>
<dbReference type="EMBL" id="VFOP01000001">
    <property type="protein sequence ID" value="TQL50598.1"/>
    <property type="molecule type" value="Genomic_DNA"/>
</dbReference>
<comment type="caution">
    <text evidence="2">The sequence shown here is derived from an EMBL/GenBank/DDBJ whole genome shotgun (WGS) entry which is preliminary data.</text>
</comment>
<dbReference type="Proteomes" id="UP000319516">
    <property type="component" value="Unassembled WGS sequence"/>
</dbReference>
<evidence type="ECO:0000256" key="1">
    <source>
        <dbReference type="SAM" id="MobiDB-lite"/>
    </source>
</evidence>
<dbReference type="Pfam" id="PF17227">
    <property type="entry name" value="DUF5302"/>
    <property type="match status" value="1"/>
</dbReference>
<evidence type="ECO:0000313" key="3">
    <source>
        <dbReference type="Proteomes" id="UP000319516"/>
    </source>
</evidence>
<protein>
    <recommendedName>
        <fullName evidence="4">DUF5302 domain-containing protein</fullName>
    </recommendedName>
</protein>
<dbReference type="AlphaFoldDB" id="A0A542YRC1"/>
<evidence type="ECO:0008006" key="4">
    <source>
        <dbReference type="Google" id="ProtNLM"/>
    </source>
</evidence>
<feature type="region of interest" description="Disordered" evidence="1">
    <location>
        <begin position="1"/>
        <end position="69"/>
    </location>
</feature>
<proteinExistence type="predicted"/>
<name>A0A542YRC1_9MICO</name>
<sequence>MADQQGSQDAAHEGAEVTDDVKAKFRAALDKKHSHGGKDVSDQSEHGKVDHSSRAKTSGAQQMFRRKSG</sequence>